<dbReference type="EMBL" id="MCIF01000002">
    <property type="protein sequence ID" value="RAQ95793.1"/>
    <property type="molecule type" value="Genomic_DNA"/>
</dbReference>
<dbReference type="Proteomes" id="UP000248706">
    <property type="component" value="Unassembled WGS sequence"/>
</dbReference>
<accession>A0A328VJI1</accession>
<dbReference type="Gene3D" id="3.40.50.10320">
    <property type="entry name" value="LmbE-like"/>
    <property type="match status" value="1"/>
</dbReference>
<name>A0A328VJI1_9CHLR</name>
<dbReference type="RefSeq" id="WP_189361586.1">
    <property type="nucleotide sequence ID" value="NZ_MCIF01000002.1"/>
</dbReference>
<evidence type="ECO:0000313" key="1">
    <source>
        <dbReference type="EMBL" id="RAQ95793.1"/>
    </source>
</evidence>
<protein>
    <recommendedName>
        <fullName evidence="3">GlcNAc-PI de-N-acetylase</fullName>
    </recommendedName>
</protein>
<dbReference type="SUPFAM" id="SSF102588">
    <property type="entry name" value="LmbE-like"/>
    <property type="match status" value="1"/>
</dbReference>
<reference evidence="1 2" key="1">
    <citation type="submission" date="2016-08" db="EMBL/GenBank/DDBJ databases">
        <title>Analysis of Carbohydrate Active Enzymes in Thermogemmatispora T81 Reveals Carbohydrate Degradation Ability.</title>
        <authorList>
            <person name="Tomazini A."/>
            <person name="Lal S."/>
            <person name="Stott M."/>
            <person name="Henrissat B."/>
            <person name="Polikarpov I."/>
            <person name="Sparling R."/>
            <person name="Levin D.B."/>
        </authorList>
    </citation>
    <scope>NUCLEOTIDE SEQUENCE [LARGE SCALE GENOMIC DNA]</scope>
    <source>
        <strain evidence="1 2">T81</strain>
    </source>
</reference>
<dbReference type="PANTHER" id="PTHR12993">
    <property type="entry name" value="N-ACETYLGLUCOSAMINYL-PHOSPHATIDYLINOSITOL DE-N-ACETYLASE-RELATED"/>
    <property type="match status" value="1"/>
</dbReference>
<evidence type="ECO:0000313" key="2">
    <source>
        <dbReference type="Proteomes" id="UP000248706"/>
    </source>
</evidence>
<dbReference type="Pfam" id="PF02585">
    <property type="entry name" value="PIG-L"/>
    <property type="match status" value="1"/>
</dbReference>
<keyword evidence="2" id="KW-1185">Reference proteome</keyword>
<sequence>MVENSNILLPPGGQRILVVMAHPDDAEFLCGGTIARLTAQGCEVSYLLATRGQRGSDDPAMTPERLAVIREAEQRRAAEVLGVRQVLFLDYVDGDVEPSLQMRREIARLVRLLKPDVVFTFDPWQRYQVHPDHRAVGLCTLDALAASRNLMYYPEQFAETGGPHRVRQIYFFASDQPNHWVDISAVIDRKVEALLCHASQMRGRDAQAIRELVLQRGRPLGSEHGFTCAEAFHHLVMN</sequence>
<dbReference type="PANTHER" id="PTHR12993:SF28">
    <property type="entry name" value="LMBE FAMILY PROTEIN"/>
    <property type="match status" value="1"/>
</dbReference>
<proteinExistence type="predicted"/>
<dbReference type="AlphaFoldDB" id="A0A328VJI1"/>
<evidence type="ECO:0008006" key="3">
    <source>
        <dbReference type="Google" id="ProtNLM"/>
    </source>
</evidence>
<dbReference type="InterPro" id="IPR003737">
    <property type="entry name" value="GlcNAc_PI_deacetylase-related"/>
</dbReference>
<organism evidence="1 2">
    <name type="scientific">Thermogemmatispora tikiterensis</name>
    <dbReference type="NCBI Taxonomy" id="1825093"/>
    <lineage>
        <taxon>Bacteria</taxon>
        <taxon>Bacillati</taxon>
        <taxon>Chloroflexota</taxon>
        <taxon>Ktedonobacteria</taxon>
        <taxon>Thermogemmatisporales</taxon>
        <taxon>Thermogemmatisporaceae</taxon>
        <taxon>Thermogemmatispora</taxon>
    </lineage>
</organism>
<gene>
    <name evidence="1" type="ORF">A4R35_09620</name>
</gene>
<dbReference type="InterPro" id="IPR024078">
    <property type="entry name" value="LmbE-like_dom_sf"/>
</dbReference>
<dbReference type="GO" id="GO:0016811">
    <property type="term" value="F:hydrolase activity, acting on carbon-nitrogen (but not peptide) bonds, in linear amides"/>
    <property type="evidence" value="ECO:0007669"/>
    <property type="project" value="TreeGrafter"/>
</dbReference>
<comment type="caution">
    <text evidence="1">The sequence shown here is derived from an EMBL/GenBank/DDBJ whole genome shotgun (WGS) entry which is preliminary data.</text>
</comment>